<protein>
    <submittedName>
        <fullName evidence="2">Uncharacterized protein</fullName>
    </submittedName>
</protein>
<accession>A0A3D9LG65</accession>
<reference evidence="2 3" key="1">
    <citation type="submission" date="2018-07" db="EMBL/GenBank/DDBJ databases">
        <title>Genomic Encyclopedia of Type Strains, Phase IV (KMG-IV): sequencing the most valuable type-strain genomes for metagenomic binning, comparative biology and taxonomic classification.</title>
        <authorList>
            <person name="Goeker M."/>
        </authorList>
    </citation>
    <scope>NUCLEOTIDE SEQUENCE [LARGE SCALE GENOMIC DNA]</scope>
    <source>
        <strain evidence="2 3">DSM 4134</strain>
    </source>
</reference>
<comment type="caution">
    <text evidence="2">The sequence shown here is derived from an EMBL/GenBank/DDBJ whole genome shotgun (WGS) entry which is preliminary data.</text>
</comment>
<sequence>MKTLTRLGFLLLFAFAVMSCEDEPELTASVSINETGSDLGGDVTGNGGSATESYTWTNNLTTVDYNMDITAAQEGSFQLQITDADGKVVLNQTLTSGVGDDSKSGVSQSGTAGEWTVEVILKDFKGDGSFSISPGD</sequence>
<keyword evidence="1" id="KW-0732">Signal</keyword>
<dbReference type="RefSeq" id="WP_115866141.1">
    <property type="nucleotide sequence ID" value="NZ_QREG01000001.1"/>
</dbReference>
<gene>
    <name evidence="2" type="ORF">C7460_101145</name>
</gene>
<dbReference type="PROSITE" id="PS51257">
    <property type="entry name" value="PROKAR_LIPOPROTEIN"/>
    <property type="match status" value="1"/>
</dbReference>
<organism evidence="2 3">
    <name type="scientific">Marinoscillum furvescens DSM 4134</name>
    <dbReference type="NCBI Taxonomy" id="1122208"/>
    <lineage>
        <taxon>Bacteria</taxon>
        <taxon>Pseudomonadati</taxon>
        <taxon>Bacteroidota</taxon>
        <taxon>Cytophagia</taxon>
        <taxon>Cytophagales</taxon>
        <taxon>Reichenbachiellaceae</taxon>
        <taxon>Marinoscillum</taxon>
    </lineage>
</organism>
<dbReference type="EMBL" id="QREG01000001">
    <property type="protein sequence ID" value="REE05628.1"/>
    <property type="molecule type" value="Genomic_DNA"/>
</dbReference>
<evidence type="ECO:0000313" key="3">
    <source>
        <dbReference type="Proteomes" id="UP000256779"/>
    </source>
</evidence>
<dbReference type="AlphaFoldDB" id="A0A3D9LG65"/>
<name>A0A3D9LG65_MARFU</name>
<evidence type="ECO:0000313" key="2">
    <source>
        <dbReference type="EMBL" id="REE05628.1"/>
    </source>
</evidence>
<evidence type="ECO:0000256" key="1">
    <source>
        <dbReference type="SAM" id="SignalP"/>
    </source>
</evidence>
<proteinExistence type="predicted"/>
<feature type="chain" id="PRO_5017622768" evidence="1">
    <location>
        <begin position="20"/>
        <end position="136"/>
    </location>
</feature>
<dbReference type="OrthoDB" id="979528at2"/>
<dbReference type="Proteomes" id="UP000256779">
    <property type="component" value="Unassembled WGS sequence"/>
</dbReference>
<feature type="signal peptide" evidence="1">
    <location>
        <begin position="1"/>
        <end position="19"/>
    </location>
</feature>
<keyword evidence="3" id="KW-1185">Reference proteome</keyword>